<protein>
    <recommendedName>
        <fullName evidence="3">Ribosome maturation factor RimP</fullName>
    </recommendedName>
</protein>
<feature type="region of interest" description="Disordered" evidence="4">
    <location>
        <begin position="28"/>
        <end position="48"/>
    </location>
</feature>
<dbReference type="HAMAP" id="MF_01077">
    <property type="entry name" value="RimP"/>
    <property type="match status" value="1"/>
</dbReference>
<dbReference type="PANTHER" id="PTHR33867:SF1">
    <property type="entry name" value="RIBOSOME MATURATION FACTOR RIMP"/>
    <property type="match status" value="1"/>
</dbReference>
<organism evidence="7 8">
    <name type="scientific">Pseudarthrobacter equi</name>
    <dbReference type="NCBI Taxonomy" id="728066"/>
    <lineage>
        <taxon>Bacteria</taxon>
        <taxon>Bacillati</taxon>
        <taxon>Actinomycetota</taxon>
        <taxon>Actinomycetes</taxon>
        <taxon>Micrococcales</taxon>
        <taxon>Micrococcaceae</taxon>
        <taxon>Pseudarthrobacter</taxon>
    </lineage>
</organism>
<dbReference type="GO" id="GO:0006412">
    <property type="term" value="P:translation"/>
    <property type="evidence" value="ECO:0007669"/>
    <property type="project" value="TreeGrafter"/>
</dbReference>
<keyword evidence="8" id="KW-1185">Reference proteome</keyword>
<dbReference type="GO" id="GO:0000028">
    <property type="term" value="P:ribosomal small subunit assembly"/>
    <property type="evidence" value="ECO:0007669"/>
    <property type="project" value="TreeGrafter"/>
</dbReference>
<dbReference type="InterPro" id="IPR028998">
    <property type="entry name" value="RimP_C"/>
</dbReference>
<dbReference type="InterPro" id="IPR003728">
    <property type="entry name" value="Ribosome_maturation_RimP"/>
</dbReference>
<dbReference type="InterPro" id="IPR028989">
    <property type="entry name" value="RimP_N"/>
</dbReference>
<feature type="domain" description="Ribosome maturation factor RimP C-terminal" evidence="6">
    <location>
        <begin position="138"/>
        <end position="210"/>
    </location>
</feature>
<keyword evidence="1 3" id="KW-0963">Cytoplasm</keyword>
<gene>
    <name evidence="3" type="primary">rimP</name>
    <name evidence="7" type="ORF">SAMN04489743_1752</name>
</gene>
<evidence type="ECO:0000256" key="4">
    <source>
        <dbReference type="SAM" id="MobiDB-lite"/>
    </source>
</evidence>
<comment type="function">
    <text evidence="3">Required for maturation of 30S ribosomal subunits.</text>
</comment>
<evidence type="ECO:0000259" key="6">
    <source>
        <dbReference type="Pfam" id="PF17384"/>
    </source>
</evidence>
<dbReference type="CDD" id="cd01734">
    <property type="entry name" value="YlxS_C"/>
    <property type="match status" value="1"/>
</dbReference>
<dbReference type="GO" id="GO:0005829">
    <property type="term" value="C:cytosol"/>
    <property type="evidence" value="ECO:0007669"/>
    <property type="project" value="TreeGrafter"/>
</dbReference>
<feature type="domain" description="Ribosome maturation factor RimP N-terminal" evidence="5">
    <location>
        <begin position="59"/>
        <end position="134"/>
    </location>
</feature>
<dbReference type="EMBL" id="LT629779">
    <property type="protein sequence ID" value="SDT12172.1"/>
    <property type="molecule type" value="Genomic_DNA"/>
</dbReference>
<accession>A0A1H1XSN3</accession>
<dbReference type="Pfam" id="PF17384">
    <property type="entry name" value="DUF150_C"/>
    <property type="match status" value="1"/>
</dbReference>
<evidence type="ECO:0000256" key="1">
    <source>
        <dbReference type="ARBA" id="ARBA00022490"/>
    </source>
</evidence>
<evidence type="ECO:0000259" key="5">
    <source>
        <dbReference type="Pfam" id="PF02576"/>
    </source>
</evidence>
<dbReference type="SUPFAM" id="SSF75420">
    <property type="entry name" value="YhbC-like, N-terminal domain"/>
    <property type="match status" value="1"/>
</dbReference>
<evidence type="ECO:0000256" key="3">
    <source>
        <dbReference type="HAMAP-Rule" id="MF_01077"/>
    </source>
</evidence>
<dbReference type="SUPFAM" id="SSF74942">
    <property type="entry name" value="YhbC-like, C-terminal domain"/>
    <property type="match status" value="1"/>
</dbReference>
<dbReference type="PANTHER" id="PTHR33867">
    <property type="entry name" value="RIBOSOME MATURATION FACTOR RIMP"/>
    <property type="match status" value="1"/>
</dbReference>
<reference evidence="8" key="1">
    <citation type="submission" date="2016-10" db="EMBL/GenBank/DDBJ databases">
        <authorList>
            <person name="Varghese N."/>
            <person name="Submissions S."/>
        </authorList>
    </citation>
    <scope>NUCLEOTIDE SEQUENCE [LARGE SCALE GENOMIC DNA]</scope>
    <source>
        <strain evidence="8">IMMIB L-1606</strain>
    </source>
</reference>
<sequence length="229" mass="24562">MHHWTGKMATLVHTTSSIREAAGIVSNAEAQASSDHTAPGKADSAPAHNPEADRLRALLEPSVLANRLYLEDIAINVAGSNRVLHVVVDLPQEETGGVSLDVIADISKVLSDVLDNDPGADTRPYDLEVSSPGVGRPLTEPRHWHRAKGRIASVKVIQGENITGRIQSVDDGGVTLVPEIAVKKGMKPKQGDPVKLPFDRIRNGKVEIEFSHLSEDGLEPEHNGPSEEA</sequence>
<evidence type="ECO:0000256" key="2">
    <source>
        <dbReference type="ARBA" id="ARBA00022517"/>
    </source>
</evidence>
<dbReference type="AlphaFoldDB" id="A0A1H1XSN3"/>
<comment type="similarity">
    <text evidence="3">Belongs to the RimP family.</text>
</comment>
<evidence type="ECO:0000313" key="8">
    <source>
        <dbReference type="Proteomes" id="UP000198751"/>
    </source>
</evidence>
<comment type="subcellular location">
    <subcellularLocation>
        <location evidence="3">Cytoplasm</location>
    </subcellularLocation>
</comment>
<evidence type="ECO:0000313" key="7">
    <source>
        <dbReference type="EMBL" id="SDT12172.1"/>
    </source>
</evidence>
<dbReference type="InterPro" id="IPR035956">
    <property type="entry name" value="RimP_N_sf"/>
</dbReference>
<dbReference type="InterPro" id="IPR036847">
    <property type="entry name" value="RimP_C_sf"/>
</dbReference>
<dbReference type="Gene3D" id="3.30.300.70">
    <property type="entry name" value="RimP-like superfamily, N-terminal"/>
    <property type="match status" value="1"/>
</dbReference>
<keyword evidence="2 3" id="KW-0690">Ribosome biogenesis</keyword>
<name>A0A1H1XSN3_9MICC</name>
<proteinExistence type="inferred from homology"/>
<dbReference type="Proteomes" id="UP000198751">
    <property type="component" value="Chromosome I"/>
</dbReference>
<dbReference type="Pfam" id="PF02576">
    <property type="entry name" value="RimP_N"/>
    <property type="match status" value="1"/>
</dbReference>